<dbReference type="SUPFAM" id="SSF81296">
    <property type="entry name" value="E set domains"/>
    <property type="match status" value="1"/>
</dbReference>
<dbReference type="Pfam" id="PF02922">
    <property type="entry name" value="CBM_48"/>
    <property type="match status" value="1"/>
</dbReference>
<name>A0ABU1JGB0_9PROT</name>
<dbReference type="SMART" id="SM00642">
    <property type="entry name" value="Aamy"/>
    <property type="match status" value="1"/>
</dbReference>
<dbReference type="Proteomes" id="UP001262410">
    <property type="component" value="Unassembled WGS sequence"/>
</dbReference>
<keyword evidence="3 6" id="KW-0326">Glycosidase</keyword>
<dbReference type="Gene3D" id="2.60.40.1180">
    <property type="entry name" value="Golgi alpha-mannosidase II"/>
    <property type="match status" value="1"/>
</dbReference>
<comment type="similarity">
    <text evidence="1">Belongs to the glycosyl hydrolase 13 family.</text>
</comment>
<evidence type="ECO:0000313" key="6">
    <source>
        <dbReference type="EMBL" id="MDR6287591.1"/>
    </source>
</evidence>
<dbReference type="InterPro" id="IPR014756">
    <property type="entry name" value="Ig_E-set"/>
</dbReference>
<dbReference type="InterPro" id="IPR013780">
    <property type="entry name" value="Glyco_hydro_b"/>
</dbReference>
<dbReference type="InterPro" id="IPR017853">
    <property type="entry name" value="GH"/>
</dbReference>
<dbReference type="InterPro" id="IPR044505">
    <property type="entry name" value="GlgX_Isoamylase_N_E_set"/>
</dbReference>
<sequence>MPLPDRLPAGQPWPFGATLAEGGVNFALFSAHAERVELCLFDAEGRQEVARRDLTARTDQVWHGMLPGAGPGTVYGYRVHGPYAPLDGHRFNPNKLLLDPYAKALAGGFQWDDAVHGYSRGAPEADLSFDPRDSAPFVPKSVVIDPAHDWEGDEAPRTPWGETVLYEAQLRGLTMRHPGIPEPLRGTLGGLAHPVMVDHLRRLGVTAVELMPVHAFLDERALFERGLRNYWGYNTAAFFAVHPAYAGAPSSLSYRAPLDALRNAVKALHRAGIEVILDVVYNHTVESDVFGPTLNFRGIDNLSYYQHAPHDRREPFNPTGTGNALDLGHPRVLQLVVDSLRWWVEAAHVDGFRFDLATTLARVGGDFTSAAPFLQAVAQDPVLAPCKLIAEPWDIGPGGYRVGGFPTGWSEWNDRYRDGIRRYWRGDAGQRPELARRLSASADLFDHDGRGARTSVNFVTAHDGFTLADVVSYAGKHNEANGERNRDGTGDNHSDNLGAEGPADDPAILARRLRRRRNLIATLLFSQGTPMLLAGDELGHSQQGNNNAYCQDGPLTWLDWAGADPAFIDFMGRVVALRRAHPALRRTDFLHGAPSGATSGTGDALPDLAWLRPDGQAMAGGDWDAPDSVLGMLLSEPTAPPLLLLFNAGAGDVDFTLPALGAWHAWLDTARTPSVPQFDPAATAYPLAAESLVLLALGMVSPADIGNDFQ</sequence>
<dbReference type="EC" id="3.2.1.-" evidence="6"/>
<protein>
    <submittedName>
        <fullName evidence="6">Glycogen operon protein</fullName>
        <ecNumber evidence="6">3.2.1.-</ecNumber>
    </submittedName>
</protein>
<accession>A0ABU1JGB0</accession>
<feature type="compositionally biased region" description="Basic and acidic residues" evidence="4">
    <location>
        <begin position="478"/>
        <end position="494"/>
    </location>
</feature>
<comment type="caution">
    <text evidence="6">The sequence shown here is derived from an EMBL/GenBank/DDBJ whole genome shotgun (WGS) entry which is preliminary data.</text>
</comment>
<organism evidence="6 7">
    <name type="scientific">Inquilinus ginsengisoli</name>
    <dbReference type="NCBI Taxonomy" id="363840"/>
    <lineage>
        <taxon>Bacteria</taxon>
        <taxon>Pseudomonadati</taxon>
        <taxon>Pseudomonadota</taxon>
        <taxon>Alphaproteobacteria</taxon>
        <taxon>Rhodospirillales</taxon>
        <taxon>Rhodospirillaceae</taxon>
        <taxon>Inquilinus</taxon>
    </lineage>
</organism>
<dbReference type="InterPro" id="IPR011837">
    <property type="entry name" value="Glycogen_debranch_GlgX"/>
</dbReference>
<dbReference type="CDD" id="cd11326">
    <property type="entry name" value="AmyAc_Glg_debranch"/>
    <property type="match status" value="1"/>
</dbReference>
<dbReference type="InterPro" id="IPR006047">
    <property type="entry name" value="GH13_cat_dom"/>
</dbReference>
<dbReference type="Pfam" id="PF00128">
    <property type="entry name" value="Alpha-amylase"/>
    <property type="match status" value="1"/>
</dbReference>
<dbReference type="RefSeq" id="WP_309791426.1">
    <property type="nucleotide sequence ID" value="NZ_JAVDPW010000001.1"/>
</dbReference>
<reference evidence="6 7" key="1">
    <citation type="submission" date="2023-07" db="EMBL/GenBank/DDBJ databases">
        <title>Sorghum-associated microbial communities from plants grown in Nebraska, USA.</title>
        <authorList>
            <person name="Schachtman D."/>
        </authorList>
    </citation>
    <scope>NUCLEOTIDE SEQUENCE [LARGE SCALE GENOMIC DNA]</scope>
    <source>
        <strain evidence="6 7">584</strain>
    </source>
</reference>
<evidence type="ECO:0000256" key="2">
    <source>
        <dbReference type="ARBA" id="ARBA00022801"/>
    </source>
</evidence>
<gene>
    <name evidence="6" type="ORF">E9232_000090</name>
</gene>
<dbReference type="NCBIfam" id="TIGR02100">
    <property type="entry name" value="glgX_debranch"/>
    <property type="match status" value="1"/>
</dbReference>
<keyword evidence="7" id="KW-1185">Reference proteome</keyword>
<evidence type="ECO:0000256" key="4">
    <source>
        <dbReference type="SAM" id="MobiDB-lite"/>
    </source>
</evidence>
<feature type="region of interest" description="Disordered" evidence="4">
    <location>
        <begin position="478"/>
        <end position="504"/>
    </location>
</feature>
<dbReference type="PANTHER" id="PTHR43002">
    <property type="entry name" value="GLYCOGEN DEBRANCHING ENZYME"/>
    <property type="match status" value="1"/>
</dbReference>
<dbReference type="CDD" id="cd02856">
    <property type="entry name" value="E_set_GDE_Isoamylase_N"/>
    <property type="match status" value="1"/>
</dbReference>
<dbReference type="SUPFAM" id="SSF51011">
    <property type="entry name" value="Glycosyl hydrolase domain"/>
    <property type="match status" value="1"/>
</dbReference>
<dbReference type="EMBL" id="JAVDPW010000001">
    <property type="protein sequence ID" value="MDR6287591.1"/>
    <property type="molecule type" value="Genomic_DNA"/>
</dbReference>
<feature type="domain" description="Glycosyl hydrolase family 13 catalytic" evidence="5">
    <location>
        <begin position="103"/>
        <end position="578"/>
    </location>
</feature>
<keyword evidence="2 6" id="KW-0378">Hydrolase</keyword>
<evidence type="ECO:0000256" key="3">
    <source>
        <dbReference type="ARBA" id="ARBA00023295"/>
    </source>
</evidence>
<dbReference type="SUPFAM" id="SSF51445">
    <property type="entry name" value="(Trans)glycosidases"/>
    <property type="match status" value="1"/>
</dbReference>
<dbReference type="GO" id="GO:0016798">
    <property type="term" value="F:hydrolase activity, acting on glycosyl bonds"/>
    <property type="evidence" value="ECO:0007669"/>
    <property type="project" value="UniProtKB-KW"/>
</dbReference>
<dbReference type="InterPro" id="IPR013783">
    <property type="entry name" value="Ig-like_fold"/>
</dbReference>
<dbReference type="InterPro" id="IPR004193">
    <property type="entry name" value="Glyco_hydro_13_N"/>
</dbReference>
<dbReference type="Gene3D" id="2.60.40.10">
    <property type="entry name" value="Immunoglobulins"/>
    <property type="match status" value="1"/>
</dbReference>
<evidence type="ECO:0000259" key="5">
    <source>
        <dbReference type="SMART" id="SM00642"/>
    </source>
</evidence>
<proteinExistence type="inferred from homology"/>
<evidence type="ECO:0000313" key="7">
    <source>
        <dbReference type="Proteomes" id="UP001262410"/>
    </source>
</evidence>
<dbReference type="Gene3D" id="3.20.20.80">
    <property type="entry name" value="Glycosidases"/>
    <property type="match status" value="1"/>
</dbReference>
<evidence type="ECO:0000256" key="1">
    <source>
        <dbReference type="ARBA" id="ARBA00008061"/>
    </source>
</evidence>